<evidence type="ECO:0000313" key="6">
    <source>
        <dbReference type="EMBL" id="EGK73484.1"/>
    </source>
</evidence>
<dbReference type="InterPro" id="IPR049730">
    <property type="entry name" value="SNF2/RAD54-like_C"/>
</dbReference>
<dbReference type="InterPro" id="IPR027417">
    <property type="entry name" value="P-loop_NTPase"/>
</dbReference>
<evidence type="ECO:0000259" key="5">
    <source>
        <dbReference type="PROSITE" id="PS51194"/>
    </source>
</evidence>
<dbReference type="eggNOG" id="COG0553">
    <property type="taxonomic scope" value="Bacteria"/>
</dbReference>
<proteinExistence type="predicted"/>
<dbReference type="PROSITE" id="PS51192">
    <property type="entry name" value="HELICASE_ATP_BIND_1"/>
    <property type="match status" value="1"/>
</dbReference>
<dbReference type="Pfam" id="PF00176">
    <property type="entry name" value="SNF2-rel_dom"/>
    <property type="match status" value="1"/>
</dbReference>
<dbReference type="GO" id="GO:0016787">
    <property type="term" value="F:hydrolase activity"/>
    <property type="evidence" value="ECO:0007669"/>
    <property type="project" value="UniProtKB-KW"/>
</dbReference>
<dbReference type="InterPro" id="IPR000330">
    <property type="entry name" value="SNF2_N"/>
</dbReference>
<dbReference type="SMART" id="SM00490">
    <property type="entry name" value="HELICc"/>
    <property type="match status" value="1"/>
</dbReference>
<dbReference type="GO" id="GO:0005524">
    <property type="term" value="F:ATP binding"/>
    <property type="evidence" value="ECO:0007669"/>
    <property type="project" value="InterPro"/>
</dbReference>
<name>F5R7N0_METUF</name>
<sequence>MELTRLLSQLDTRMLGELFSEDTLASGNQYVSRVGEIEVQGPTLRAQVRGSRPQPYQVSVRLERREYFGERTLEIASRCSCPVGNRCKHAVGLLLAAKKQGELIERPRPDVLRWAQGLQKRLAEQANSAPRRRAAPKEEIAYLVTPRGTQPADLRLLKARPSRDGTPGADSQPWFNFEQALLKPPAFVQDSDLPVFRTLRDAIRKRAVSAFVPFELRGAEGLAVLRAALDSGRCFVRADDSHDQARALKTGEPRAGQLEWQTEKLGVRALLACTPPADWTLPTDPPWYLDVSRGQAGEITHPAREAVQAVLELPLLNSAELPLVAEALSQAAPALPSPLGRDAASLPLVEDTLRPVLRLASLPVWHVKPHRRYDKALGHALYDIATVTLQYGQAKFAATDSSDLATLPNGRAVRVKRDVAAEQAALALLGEVGFAPVQARWLQMYESLPVGALGLESEEAWARFFGDAAGRLTRAGWQIDCPPDFRHRVLVVDEWHAELDENENGWLDLSLGIEVGGRRLDLAPLLHALFKRDGRWLDPVALDRMRDEDTTDLFTADGERILVQTGRIKPLARTLVDLFDQPEGGPLKVSRMDAPRLADTLDAKWTRAGFRSIEQWVDRLRGMQQVQPVEPPAGFGIELRPYQREGLAWLQHLRAHDLGGILADDMGLGKTAQTLAHLLTEKRAGRLDRPALVVLPTSLVFNWQREAARFAPELRVLKLHGPDRAKLFERISEHDVCLTTYPLLWRDHEKLAAHDYHLLILDEAQTVKNAGSQAARAVRLLRARHRLCLTGTPLENHLGELWAQFDFLLPGFLGEQKEFTRGWRTPIEKHGDPIRRELLARRVAPFILRRRKDDVAADLPPKTEVVRTVELTGRQRDLYETVRVAMDKRVREEIANRGFARARIVILDALLKLRQVCCDPRLLKTDAAARVKERAKLELLMDMLESLLAEGRKVLVFSQFTGMLDLIHEQLVEAGIGCVMLTGDTQNREAVVRRFQEGTVPVFLISLKAGGVGLNLTAADTVIHYDPWWNPAAENQASDRAHRIGQDKPVFVYKLIVAGSIEERIVALQEKKAALAEGILGNDEAALEKFGENDLAALLEPLAE</sequence>
<accession>F5R7N0</accession>
<feature type="domain" description="Helicase C-terminal" evidence="5">
    <location>
        <begin position="936"/>
        <end position="1091"/>
    </location>
</feature>
<dbReference type="RefSeq" id="WP_008057769.1">
    <property type="nucleotide sequence ID" value="NZ_AFHG01000028.1"/>
</dbReference>
<dbReference type="AlphaFoldDB" id="F5R7N0"/>
<keyword evidence="6" id="KW-0067">ATP-binding</keyword>
<dbReference type="PANTHER" id="PTHR10799">
    <property type="entry name" value="SNF2/RAD54 HELICASE FAMILY"/>
    <property type="match status" value="1"/>
</dbReference>
<organism evidence="6 7">
    <name type="scientific">Methyloversatilis universalis (strain ATCC BAA-1314 / DSM 25237 / JCM 13912 / CCUG 52030 / FAM5)</name>
    <dbReference type="NCBI Taxonomy" id="1000565"/>
    <lineage>
        <taxon>Bacteria</taxon>
        <taxon>Pseudomonadati</taxon>
        <taxon>Pseudomonadota</taxon>
        <taxon>Betaproteobacteria</taxon>
        <taxon>Nitrosomonadales</taxon>
        <taxon>Sterolibacteriaceae</taxon>
        <taxon>Methyloversatilis</taxon>
    </lineage>
</organism>
<dbReference type="EMBL" id="AFHG01000028">
    <property type="protein sequence ID" value="EGK73484.1"/>
    <property type="molecule type" value="Genomic_DNA"/>
</dbReference>
<dbReference type="PROSITE" id="PS50966">
    <property type="entry name" value="ZF_SWIM"/>
    <property type="match status" value="1"/>
</dbReference>
<dbReference type="InterPro" id="IPR014001">
    <property type="entry name" value="Helicase_ATP-bd"/>
</dbReference>
<keyword evidence="6" id="KW-0547">Nucleotide-binding</keyword>
<evidence type="ECO:0000256" key="1">
    <source>
        <dbReference type="ARBA" id="ARBA00022801"/>
    </source>
</evidence>
<dbReference type="Pfam" id="PF00271">
    <property type="entry name" value="Helicase_C"/>
    <property type="match status" value="1"/>
</dbReference>
<dbReference type="CDD" id="cd18793">
    <property type="entry name" value="SF2_C_SNF"/>
    <property type="match status" value="1"/>
</dbReference>
<dbReference type="CDD" id="cd18012">
    <property type="entry name" value="DEXQc_arch_SWI2_SNF2"/>
    <property type="match status" value="1"/>
</dbReference>
<feature type="domain" description="SWIM-type" evidence="3">
    <location>
        <begin position="56"/>
        <end position="98"/>
    </location>
</feature>
<keyword evidence="1" id="KW-0378">Hydrolase</keyword>
<reference evidence="6 7" key="1">
    <citation type="journal article" date="2011" name="J. Bacteriol.">
        <title>Genome sequence of Methyloversatilis universalis FAM5T, a methylotrophic representative of the order Rhodocyclales.</title>
        <authorList>
            <person name="Kittichotirat W."/>
            <person name="Good N.M."/>
            <person name="Hall R."/>
            <person name="Bringel F."/>
            <person name="Lajus A."/>
            <person name="Medigue C."/>
            <person name="Smalley N.E."/>
            <person name="Beck D."/>
            <person name="Bumgarner R."/>
            <person name="Vuilleumier S."/>
            <person name="Kalyuzhnaya M.G."/>
        </authorList>
    </citation>
    <scope>NUCLEOTIDE SEQUENCE [LARGE SCALE GENOMIC DNA]</scope>
    <source>
        <strain evidence="7">ATCC BAA-1314 / JCM 13912 / FAM5</strain>
    </source>
</reference>
<keyword evidence="6" id="KW-0347">Helicase</keyword>
<dbReference type="GO" id="GO:0008270">
    <property type="term" value="F:zinc ion binding"/>
    <property type="evidence" value="ECO:0007669"/>
    <property type="project" value="UniProtKB-KW"/>
</dbReference>
<dbReference type="PROSITE" id="PS51194">
    <property type="entry name" value="HELICASE_CTER"/>
    <property type="match status" value="1"/>
</dbReference>
<gene>
    <name evidence="6" type="ORF">METUNv1_00111</name>
</gene>
<protein>
    <submittedName>
        <fullName evidence="6">SNF2-like helicase</fullName>
    </submittedName>
</protein>
<dbReference type="STRING" id="1000565.METUNv1_00111"/>
<evidence type="ECO:0000256" key="2">
    <source>
        <dbReference type="PROSITE-ProRule" id="PRU00325"/>
    </source>
</evidence>
<comment type="caution">
    <text evidence="6">The sequence shown here is derived from an EMBL/GenBank/DDBJ whole genome shotgun (WGS) entry which is preliminary data.</text>
</comment>
<dbReference type="InterPro" id="IPR038718">
    <property type="entry name" value="SNF2-like_sf"/>
</dbReference>
<feature type="domain" description="Helicase ATP-binding" evidence="4">
    <location>
        <begin position="651"/>
        <end position="811"/>
    </location>
</feature>
<dbReference type="InterPro" id="IPR001650">
    <property type="entry name" value="Helicase_C-like"/>
</dbReference>
<keyword evidence="2" id="KW-0862">Zinc</keyword>
<dbReference type="Gene3D" id="3.40.50.300">
    <property type="entry name" value="P-loop containing nucleotide triphosphate hydrolases"/>
    <property type="match status" value="1"/>
</dbReference>
<evidence type="ECO:0000259" key="4">
    <source>
        <dbReference type="PROSITE" id="PS51192"/>
    </source>
</evidence>
<keyword evidence="7" id="KW-1185">Reference proteome</keyword>
<dbReference type="SUPFAM" id="SSF52540">
    <property type="entry name" value="P-loop containing nucleoside triphosphate hydrolases"/>
    <property type="match status" value="2"/>
</dbReference>
<dbReference type="SMART" id="SM00487">
    <property type="entry name" value="DEXDc"/>
    <property type="match status" value="1"/>
</dbReference>
<dbReference type="GO" id="GO:0004386">
    <property type="term" value="F:helicase activity"/>
    <property type="evidence" value="ECO:0007669"/>
    <property type="project" value="UniProtKB-KW"/>
</dbReference>
<dbReference type="Pfam" id="PF04434">
    <property type="entry name" value="SWIM"/>
    <property type="match status" value="1"/>
</dbReference>
<evidence type="ECO:0000259" key="3">
    <source>
        <dbReference type="PROSITE" id="PS50966"/>
    </source>
</evidence>
<evidence type="ECO:0000313" key="7">
    <source>
        <dbReference type="Proteomes" id="UP000005019"/>
    </source>
</evidence>
<dbReference type="OrthoDB" id="9760715at2"/>
<dbReference type="Proteomes" id="UP000005019">
    <property type="component" value="Unassembled WGS sequence"/>
</dbReference>
<keyword evidence="2" id="KW-0479">Metal-binding</keyword>
<dbReference type="InterPro" id="IPR007527">
    <property type="entry name" value="Znf_SWIM"/>
</dbReference>
<keyword evidence="2" id="KW-0863">Zinc-finger</keyword>
<dbReference type="Gene3D" id="3.40.50.10810">
    <property type="entry name" value="Tandem AAA-ATPase domain"/>
    <property type="match status" value="1"/>
</dbReference>